<dbReference type="STRING" id="208439.AJAP_02655"/>
<organism evidence="4 5">
    <name type="scientific">Amycolatopsis japonica</name>
    <dbReference type="NCBI Taxonomy" id="208439"/>
    <lineage>
        <taxon>Bacteria</taxon>
        <taxon>Bacillati</taxon>
        <taxon>Actinomycetota</taxon>
        <taxon>Actinomycetes</taxon>
        <taxon>Pseudonocardiales</taxon>
        <taxon>Pseudonocardiaceae</taxon>
        <taxon>Amycolatopsis</taxon>
        <taxon>Amycolatopsis japonica group</taxon>
    </lineage>
</organism>
<dbReference type="AlphaFoldDB" id="A0A075UHG7"/>
<evidence type="ECO:0000313" key="5">
    <source>
        <dbReference type="Proteomes" id="UP000028492"/>
    </source>
</evidence>
<dbReference type="SUPFAM" id="SSF51735">
    <property type="entry name" value="NAD(P)-binding Rossmann-fold domains"/>
    <property type="match status" value="1"/>
</dbReference>
<dbReference type="Proteomes" id="UP000028492">
    <property type="component" value="Chromosome"/>
</dbReference>
<keyword evidence="5" id="KW-1185">Reference proteome</keyword>
<dbReference type="CDD" id="cd05233">
    <property type="entry name" value="SDR_c"/>
    <property type="match status" value="1"/>
</dbReference>
<accession>A0A075UHG7</accession>
<gene>
    <name evidence="4" type="ORF">AJAP_02655</name>
</gene>
<comment type="similarity">
    <text evidence="1 3">Belongs to the short-chain dehydrogenases/reductases (SDR) family.</text>
</comment>
<evidence type="ECO:0000313" key="4">
    <source>
        <dbReference type="EMBL" id="AIG73457.1"/>
    </source>
</evidence>
<proteinExistence type="inferred from homology"/>
<dbReference type="KEGG" id="aja:AJAP_02655"/>
<dbReference type="HOGENOM" id="CLU_010194_1_2_11"/>
<dbReference type="EMBL" id="CP008953">
    <property type="protein sequence ID" value="AIG73457.1"/>
    <property type="molecule type" value="Genomic_DNA"/>
</dbReference>
<name>A0A075UHG7_9PSEU</name>
<protein>
    <submittedName>
        <fullName evidence="4">Short-chain dehydrogenase/reductase SDR</fullName>
    </submittedName>
</protein>
<dbReference type="FunFam" id="3.40.50.720:FF:000084">
    <property type="entry name" value="Short-chain dehydrogenase reductase"/>
    <property type="match status" value="1"/>
</dbReference>
<dbReference type="Gene3D" id="3.40.50.720">
    <property type="entry name" value="NAD(P)-binding Rossmann-like Domain"/>
    <property type="match status" value="1"/>
</dbReference>
<evidence type="ECO:0000256" key="3">
    <source>
        <dbReference type="RuleBase" id="RU000363"/>
    </source>
</evidence>
<dbReference type="GO" id="GO:0030497">
    <property type="term" value="P:fatty acid elongation"/>
    <property type="evidence" value="ECO:0007669"/>
    <property type="project" value="TreeGrafter"/>
</dbReference>
<dbReference type="PRINTS" id="PR00081">
    <property type="entry name" value="GDHRDH"/>
</dbReference>
<dbReference type="PRINTS" id="PR00080">
    <property type="entry name" value="SDRFAMILY"/>
</dbReference>
<keyword evidence="2" id="KW-0560">Oxidoreductase</keyword>
<dbReference type="PANTHER" id="PTHR42760">
    <property type="entry name" value="SHORT-CHAIN DEHYDROGENASES/REDUCTASES FAMILY MEMBER"/>
    <property type="match status" value="1"/>
</dbReference>
<dbReference type="InterPro" id="IPR002347">
    <property type="entry name" value="SDR_fam"/>
</dbReference>
<sequence>MTLLSGKAVVITGSGQGLGRAFAHNAAAQGAAVVVNDVEAGIADEVAREIRALGGRAVSHEGSVADAEQAAGLIDRCVAEFGRLDGLVNNAGVNYRAEPWAADPARMREVVEVNVLGPLFCGTAAAKVLRAQGGGVIVNVGSGSMIGQRRAAAYSASKGAVASMTASWAADLAEHGIRVNAVAPVAWTRMAWNDPSVVQTPEHTPERVAPLVTYLLSDLSAGITGQILRFRGDILCVLRQTAIKDPVLDRDGWTVEDIASALDGELREALEPPPSARWS</sequence>
<evidence type="ECO:0000256" key="2">
    <source>
        <dbReference type="ARBA" id="ARBA00023002"/>
    </source>
</evidence>
<dbReference type="Pfam" id="PF00106">
    <property type="entry name" value="adh_short"/>
    <property type="match status" value="1"/>
</dbReference>
<dbReference type="GO" id="GO:0016616">
    <property type="term" value="F:oxidoreductase activity, acting on the CH-OH group of donors, NAD or NADP as acceptor"/>
    <property type="evidence" value="ECO:0007669"/>
    <property type="project" value="TreeGrafter"/>
</dbReference>
<evidence type="ECO:0000256" key="1">
    <source>
        <dbReference type="ARBA" id="ARBA00006484"/>
    </source>
</evidence>
<dbReference type="InterPro" id="IPR036291">
    <property type="entry name" value="NAD(P)-bd_dom_sf"/>
</dbReference>
<reference evidence="4 5" key="1">
    <citation type="journal article" date="2014" name="J. Biotechnol.">
        <title>Complete genome sequence of the actinobacterium Amycolatopsis japonica MG417-CF17(T) (=DSM 44213T) producing (S,S)-N,N'-ethylenediaminedisuccinic acid.</title>
        <authorList>
            <person name="Stegmann E."/>
            <person name="Albersmeier A."/>
            <person name="Spohn M."/>
            <person name="Gert H."/>
            <person name="Weber T."/>
            <person name="Wohlleben W."/>
            <person name="Kalinowski J."/>
            <person name="Ruckert C."/>
        </authorList>
    </citation>
    <scope>NUCLEOTIDE SEQUENCE [LARGE SCALE GENOMIC DNA]</scope>
    <source>
        <strain evidence="5">MG417-CF17 (DSM 44213)</strain>
    </source>
</reference>
<dbReference type="eggNOG" id="COG1028">
    <property type="taxonomic scope" value="Bacteria"/>
</dbReference>
<dbReference type="PANTHER" id="PTHR42760:SF40">
    <property type="entry name" value="3-OXOACYL-[ACYL-CARRIER-PROTEIN] REDUCTASE, CHLOROPLASTIC"/>
    <property type="match status" value="1"/>
</dbReference>
<dbReference type="RefSeq" id="WP_038507899.1">
    <property type="nucleotide sequence ID" value="NZ_CP008953.1"/>
</dbReference>